<evidence type="ECO:0000313" key="1">
    <source>
        <dbReference type="EMBL" id="GAH75668.1"/>
    </source>
</evidence>
<gene>
    <name evidence="1" type="ORF">S03H2_46151</name>
</gene>
<sequence length="109" mass="12683">KSEVKKSITNEPKEIEIEQGQVRVLNDIVYYFLHVKIGKGFDINQNSTELSKKVKELKRAHPYFFEYRGNGLIYPSKLAIETGKAISFYNRSKKLITKLEVEDYLIQIA</sequence>
<protein>
    <submittedName>
        <fullName evidence="1">Uncharacterized protein</fullName>
    </submittedName>
</protein>
<proteinExistence type="predicted"/>
<organism evidence="1">
    <name type="scientific">marine sediment metagenome</name>
    <dbReference type="NCBI Taxonomy" id="412755"/>
    <lineage>
        <taxon>unclassified sequences</taxon>
        <taxon>metagenomes</taxon>
        <taxon>ecological metagenomes</taxon>
    </lineage>
</organism>
<feature type="non-terminal residue" evidence="1">
    <location>
        <position position="1"/>
    </location>
</feature>
<reference evidence="1" key="1">
    <citation type="journal article" date="2014" name="Front. Microbiol.">
        <title>High frequency of phylogenetically diverse reductive dehalogenase-homologous genes in deep subseafloor sedimentary metagenomes.</title>
        <authorList>
            <person name="Kawai M."/>
            <person name="Futagami T."/>
            <person name="Toyoda A."/>
            <person name="Takaki Y."/>
            <person name="Nishi S."/>
            <person name="Hori S."/>
            <person name="Arai W."/>
            <person name="Tsubouchi T."/>
            <person name="Morono Y."/>
            <person name="Uchiyama I."/>
            <person name="Ito T."/>
            <person name="Fujiyama A."/>
            <person name="Inagaki F."/>
            <person name="Takami H."/>
        </authorList>
    </citation>
    <scope>NUCLEOTIDE SEQUENCE</scope>
    <source>
        <strain evidence="1">Expedition CK06-06</strain>
    </source>
</reference>
<comment type="caution">
    <text evidence="1">The sequence shown here is derived from an EMBL/GenBank/DDBJ whole genome shotgun (WGS) entry which is preliminary data.</text>
</comment>
<name>X1K0P8_9ZZZZ</name>
<accession>X1K0P8</accession>
<dbReference type="EMBL" id="BARU01028957">
    <property type="protein sequence ID" value="GAH75668.1"/>
    <property type="molecule type" value="Genomic_DNA"/>
</dbReference>
<dbReference type="AlphaFoldDB" id="X1K0P8"/>